<keyword evidence="3" id="KW-1185">Reference proteome</keyword>
<evidence type="ECO:0008006" key="4">
    <source>
        <dbReference type="Google" id="ProtNLM"/>
    </source>
</evidence>
<reference evidence="2" key="1">
    <citation type="submission" date="2022-07" db="EMBL/GenBank/DDBJ databases">
        <title>Genome Sequence of Xylaria arbuscula.</title>
        <authorList>
            <person name="Buettner E."/>
        </authorList>
    </citation>
    <scope>NUCLEOTIDE SEQUENCE</scope>
    <source>
        <strain evidence="2">VT107</strain>
    </source>
</reference>
<protein>
    <recommendedName>
        <fullName evidence="4">Chitin-binding type-4 domain-containing protein</fullName>
    </recommendedName>
</protein>
<evidence type="ECO:0000256" key="1">
    <source>
        <dbReference type="SAM" id="SignalP"/>
    </source>
</evidence>
<gene>
    <name evidence="2" type="ORF">NPX13_g2001</name>
</gene>
<sequence length="210" mass="21826">MRSVTYIPLLAGLAAACSVTTNVKTTFYGVPDNDPAGSDAIAYSCSSRGFHAGGTGTYSDPLTFASKQGGSYAQCEIVYAPYLKKYIRNEDICAGCTTGQWVDVFTGNSANGGNAQVNCENQLTPNAAQSVIRSPPTNLAVDTTPLWSSGTCNTGHVYPSYDASSYCNGSPAPTCQTGCSWAGHCIGCACTTFDDCSDDYICTNGACANP</sequence>
<organism evidence="2 3">
    <name type="scientific">Xylaria arbuscula</name>
    <dbReference type="NCBI Taxonomy" id="114810"/>
    <lineage>
        <taxon>Eukaryota</taxon>
        <taxon>Fungi</taxon>
        <taxon>Dikarya</taxon>
        <taxon>Ascomycota</taxon>
        <taxon>Pezizomycotina</taxon>
        <taxon>Sordariomycetes</taxon>
        <taxon>Xylariomycetidae</taxon>
        <taxon>Xylariales</taxon>
        <taxon>Xylariaceae</taxon>
        <taxon>Xylaria</taxon>
    </lineage>
</organism>
<evidence type="ECO:0000313" key="2">
    <source>
        <dbReference type="EMBL" id="KAJ3578564.1"/>
    </source>
</evidence>
<accession>A0A9W8NKM1</accession>
<dbReference type="EMBL" id="JANPWZ010000197">
    <property type="protein sequence ID" value="KAJ3578564.1"/>
    <property type="molecule type" value="Genomic_DNA"/>
</dbReference>
<proteinExistence type="predicted"/>
<dbReference type="PROSITE" id="PS51257">
    <property type="entry name" value="PROKAR_LIPOPROTEIN"/>
    <property type="match status" value="1"/>
</dbReference>
<keyword evidence="1" id="KW-0732">Signal</keyword>
<dbReference type="AlphaFoldDB" id="A0A9W8NKM1"/>
<feature type="chain" id="PRO_5040735620" description="Chitin-binding type-4 domain-containing protein" evidence="1">
    <location>
        <begin position="17"/>
        <end position="210"/>
    </location>
</feature>
<feature type="signal peptide" evidence="1">
    <location>
        <begin position="1"/>
        <end position="16"/>
    </location>
</feature>
<dbReference type="VEuPathDB" id="FungiDB:F4678DRAFT_268459"/>
<evidence type="ECO:0000313" key="3">
    <source>
        <dbReference type="Proteomes" id="UP001148614"/>
    </source>
</evidence>
<comment type="caution">
    <text evidence="2">The sequence shown here is derived from an EMBL/GenBank/DDBJ whole genome shotgun (WGS) entry which is preliminary data.</text>
</comment>
<name>A0A9W8NKM1_9PEZI</name>
<dbReference type="Proteomes" id="UP001148614">
    <property type="component" value="Unassembled WGS sequence"/>
</dbReference>